<organism evidence="2 3">
    <name type="scientific">Prorocentrum cordatum</name>
    <dbReference type="NCBI Taxonomy" id="2364126"/>
    <lineage>
        <taxon>Eukaryota</taxon>
        <taxon>Sar</taxon>
        <taxon>Alveolata</taxon>
        <taxon>Dinophyceae</taxon>
        <taxon>Prorocentrales</taxon>
        <taxon>Prorocentraceae</taxon>
        <taxon>Prorocentrum</taxon>
    </lineage>
</organism>
<comment type="caution">
    <text evidence="2">The sequence shown here is derived from an EMBL/GenBank/DDBJ whole genome shotgun (WGS) entry which is preliminary data.</text>
</comment>
<protein>
    <submittedName>
        <fullName evidence="2">Uncharacterized protein</fullName>
    </submittedName>
</protein>
<feature type="compositionally biased region" description="Basic and acidic residues" evidence="1">
    <location>
        <begin position="77"/>
        <end position="87"/>
    </location>
</feature>
<accession>A0ABN9WH71</accession>
<keyword evidence="3" id="KW-1185">Reference proteome</keyword>
<evidence type="ECO:0000313" key="3">
    <source>
        <dbReference type="Proteomes" id="UP001189429"/>
    </source>
</evidence>
<name>A0ABN9WH71_9DINO</name>
<gene>
    <name evidence="2" type="ORF">PCOR1329_LOCUS67307</name>
</gene>
<dbReference type="EMBL" id="CAUYUJ010018718">
    <property type="protein sequence ID" value="CAK0885806.1"/>
    <property type="molecule type" value="Genomic_DNA"/>
</dbReference>
<evidence type="ECO:0000256" key="1">
    <source>
        <dbReference type="SAM" id="MobiDB-lite"/>
    </source>
</evidence>
<feature type="non-terminal residue" evidence="2">
    <location>
        <position position="1"/>
    </location>
</feature>
<feature type="compositionally biased region" description="Basic residues" evidence="1">
    <location>
        <begin position="88"/>
        <end position="109"/>
    </location>
</feature>
<proteinExistence type="predicted"/>
<sequence>LASLESAACQEQRLGELGRQTAALEARCQEAEVQLRLVAASGAPGAEEAPTGGQSLEQLLAWRAQLAGAEGQLRELQGARRALEAPRGRRPRRPRARRRRRRRRRVRAT</sequence>
<dbReference type="Proteomes" id="UP001189429">
    <property type="component" value="Unassembled WGS sequence"/>
</dbReference>
<feature type="region of interest" description="Disordered" evidence="1">
    <location>
        <begin position="77"/>
        <end position="109"/>
    </location>
</feature>
<evidence type="ECO:0000313" key="2">
    <source>
        <dbReference type="EMBL" id="CAK0885806.1"/>
    </source>
</evidence>
<reference evidence="2" key="1">
    <citation type="submission" date="2023-10" db="EMBL/GenBank/DDBJ databases">
        <authorList>
            <person name="Chen Y."/>
            <person name="Shah S."/>
            <person name="Dougan E. K."/>
            <person name="Thang M."/>
            <person name="Chan C."/>
        </authorList>
    </citation>
    <scope>NUCLEOTIDE SEQUENCE [LARGE SCALE GENOMIC DNA]</scope>
</reference>
<feature type="non-terminal residue" evidence="2">
    <location>
        <position position="109"/>
    </location>
</feature>